<name>G3I469_CRIGR</name>
<evidence type="ECO:0000256" key="8">
    <source>
        <dbReference type="ARBA" id="ARBA00023157"/>
    </source>
</evidence>
<keyword evidence="8 11" id="KW-1015">Disulfide bond</keyword>
<keyword evidence="7" id="KW-0358">Heparin-binding</keyword>
<feature type="domain" description="Chemokine interleukin-8-like" evidence="12">
    <location>
        <begin position="258"/>
        <end position="319"/>
    </location>
</feature>
<dbReference type="Pfam" id="PF00048">
    <property type="entry name" value="IL8"/>
    <property type="match status" value="3"/>
</dbReference>
<comment type="subcellular location">
    <subcellularLocation>
        <location evidence="1 10">Secreted</location>
    </subcellularLocation>
</comment>
<dbReference type="CDD" id="cd00273">
    <property type="entry name" value="Chemokine_CXC"/>
    <property type="match status" value="2"/>
</dbReference>
<dbReference type="InterPro" id="IPR036048">
    <property type="entry name" value="Interleukin_8-like_sf"/>
</dbReference>
<evidence type="ECO:0000256" key="3">
    <source>
        <dbReference type="ARBA" id="ARBA00022500"/>
    </source>
</evidence>
<comment type="similarity">
    <text evidence="2 10">Belongs to the intercrine alpha (chemokine CxC) family.</text>
</comment>
<dbReference type="PANTHER" id="PTHR12015">
    <property type="entry name" value="SMALL INDUCIBLE CYTOKINE A"/>
    <property type="match status" value="1"/>
</dbReference>
<dbReference type="EMBL" id="JH001227">
    <property type="protein sequence ID" value="EGW00998.1"/>
    <property type="molecule type" value="Genomic_DNA"/>
</dbReference>
<evidence type="ECO:0000259" key="12">
    <source>
        <dbReference type="SMART" id="SM00199"/>
    </source>
</evidence>
<dbReference type="SUPFAM" id="SSF54117">
    <property type="entry name" value="Interleukin 8-like chemokines"/>
    <property type="match status" value="3"/>
</dbReference>
<comment type="subunit">
    <text evidence="9 11">Homotetramer. Interacts with TNFAIP6 (via Link domain). Interacts with CCR1. Interacts with CXCR3. Interacts with THBD; this interaction enhances generation of activated protein C.</text>
</comment>
<dbReference type="GO" id="GO:0005615">
    <property type="term" value="C:extracellular space"/>
    <property type="evidence" value="ECO:0007669"/>
    <property type="project" value="UniProtKB-UniRule"/>
</dbReference>
<dbReference type="GO" id="GO:0008201">
    <property type="term" value="F:heparin binding"/>
    <property type="evidence" value="ECO:0007669"/>
    <property type="project" value="UniProtKB-KW"/>
</dbReference>
<dbReference type="InterPro" id="IPR001089">
    <property type="entry name" value="Chemokine_CXC"/>
</dbReference>
<dbReference type="InterPro" id="IPR001811">
    <property type="entry name" value="Chemokine_IL8-like_dom"/>
</dbReference>
<accession>G3I469</accession>
<keyword evidence="6" id="KW-0597">Phosphoprotein</keyword>
<organism evidence="13 14">
    <name type="scientific">Cricetulus griseus</name>
    <name type="common">Chinese hamster</name>
    <name type="synonym">Cricetulus barabensis griseus</name>
    <dbReference type="NCBI Taxonomy" id="10029"/>
    <lineage>
        <taxon>Eukaryota</taxon>
        <taxon>Metazoa</taxon>
        <taxon>Chordata</taxon>
        <taxon>Craniata</taxon>
        <taxon>Vertebrata</taxon>
        <taxon>Euteleostomi</taxon>
        <taxon>Mammalia</taxon>
        <taxon>Eutheria</taxon>
        <taxon>Euarchontoglires</taxon>
        <taxon>Glires</taxon>
        <taxon>Rodentia</taxon>
        <taxon>Myomorpha</taxon>
        <taxon>Muroidea</taxon>
        <taxon>Cricetidae</taxon>
        <taxon>Cricetinae</taxon>
        <taxon>Cricetulus</taxon>
    </lineage>
</organism>
<evidence type="ECO:0000256" key="5">
    <source>
        <dbReference type="ARBA" id="ARBA00022525"/>
    </source>
</evidence>
<sequence>MSLVPCRSARILGGSRSLFARLAFLLLLTLPQHLAEGGPAAAAAATELRCVCLSVTPRINPKMIANLEVITAGPQCPRVEVISSCDEESHSENTGQQYKKRHGGIESQVAVVFKAAAHPHLESPGSGNSSSSVFSTMGFRHRPTSFCTRARPLHNLQLWPLLVLFLTVLVPTTVGKSNDVDPYLELRCRCPNIVTGIPLSRISFVNVFRPGVHCANVEVIATLKGGEKTCLDPNAPAIKKIVMKILEASPEEGDADADLHCVCVKTISSGIHPKHITTLEVIKAGRHCAVPQLIATLKNGRKICLDRQAPLYKKVIKKLLQS</sequence>
<dbReference type="InterPro" id="IPR039809">
    <property type="entry name" value="Chemokine_b/g/d"/>
</dbReference>
<dbReference type="STRING" id="10029.G3I469"/>
<feature type="domain" description="Chemokine interleukin-8-like" evidence="12">
    <location>
        <begin position="47"/>
        <end position="102"/>
    </location>
</feature>
<evidence type="ECO:0000256" key="2">
    <source>
        <dbReference type="ARBA" id="ARBA00010665"/>
    </source>
</evidence>
<dbReference type="InterPro" id="IPR018048">
    <property type="entry name" value="Chemokine_CXC_CS"/>
</dbReference>
<dbReference type="PANTHER" id="PTHR12015:SF211">
    <property type="entry name" value="PLATELET FACTOR 4"/>
    <property type="match status" value="1"/>
</dbReference>
<dbReference type="FunFam" id="2.40.50.40:FF:000004">
    <property type="entry name" value="C-X-C motif chemokine"/>
    <property type="match status" value="2"/>
</dbReference>
<evidence type="ECO:0000256" key="9">
    <source>
        <dbReference type="ARBA" id="ARBA00046854"/>
    </source>
</evidence>
<evidence type="ECO:0000313" key="13">
    <source>
        <dbReference type="EMBL" id="EGW00998.1"/>
    </source>
</evidence>
<keyword evidence="5 10" id="KW-0964">Secreted</keyword>
<dbReference type="SMART" id="SM00199">
    <property type="entry name" value="SCY"/>
    <property type="match status" value="3"/>
</dbReference>
<keyword evidence="3 10" id="KW-0145">Chemotaxis</keyword>
<dbReference type="Proteomes" id="UP000001075">
    <property type="component" value="Unassembled WGS sequence"/>
</dbReference>
<dbReference type="AlphaFoldDB" id="G3I469"/>
<evidence type="ECO:0000256" key="1">
    <source>
        <dbReference type="ARBA" id="ARBA00004613"/>
    </source>
</evidence>
<dbReference type="eggNOG" id="ENOG502S7MM">
    <property type="taxonomic scope" value="Eukaryota"/>
</dbReference>
<keyword evidence="4 10" id="KW-0202">Cytokine</keyword>
<dbReference type="InterPro" id="IPR033899">
    <property type="entry name" value="CXC_Chemokine_domain"/>
</dbReference>
<keyword evidence="10" id="KW-0732">Signal</keyword>
<dbReference type="PROSITE" id="PS00471">
    <property type="entry name" value="SMALL_CYTOKINES_CXC"/>
    <property type="match status" value="1"/>
</dbReference>
<dbReference type="GO" id="GO:0006952">
    <property type="term" value="P:defense response"/>
    <property type="evidence" value="ECO:0007669"/>
    <property type="project" value="InterPro"/>
</dbReference>
<dbReference type="PRINTS" id="PR00437">
    <property type="entry name" value="SMALLCYTKCXC"/>
</dbReference>
<dbReference type="GO" id="GO:0008009">
    <property type="term" value="F:chemokine activity"/>
    <property type="evidence" value="ECO:0007669"/>
    <property type="project" value="InterPro"/>
</dbReference>
<evidence type="ECO:0000256" key="4">
    <source>
        <dbReference type="ARBA" id="ARBA00022514"/>
    </source>
</evidence>
<dbReference type="GO" id="GO:0006955">
    <property type="term" value="P:immune response"/>
    <property type="evidence" value="ECO:0007669"/>
    <property type="project" value="InterPro"/>
</dbReference>
<reference evidence="14" key="1">
    <citation type="journal article" date="2011" name="Nat. Biotechnol.">
        <title>The genomic sequence of the Chinese hamster ovary (CHO)-K1 cell line.</title>
        <authorList>
            <person name="Xu X."/>
            <person name="Nagarajan H."/>
            <person name="Lewis N.E."/>
            <person name="Pan S."/>
            <person name="Cai Z."/>
            <person name="Liu X."/>
            <person name="Chen W."/>
            <person name="Xie M."/>
            <person name="Wang W."/>
            <person name="Hammond S."/>
            <person name="Andersen M.R."/>
            <person name="Neff N."/>
            <person name="Passarelli B."/>
            <person name="Koh W."/>
            <person name="Fan H.C."/>
            <person name="Wang J."/>
            <person name="Gui Y."/>
            <person name="Lee K.H."/>
            <person name="Betenbaugh M.J."/>
            <person name="Quake S.R."/>
            <person name="Famili I."/>
            <person name="Palsson B.O."/>
            <person name="Wang J."/>
        </authorList>
    </citation>
    <scope>NUCLEOTIDE SEQUENCE [LARGE SCALE GENOMIC DNA]</scope>
    <source>
        <strain evidence="14">CHO K1 cell line</strain>
    </source>
</reference>
<feature type="domain" description="Chemokine interleukin-8-like" evidence="12">
    <location>
        <begin position="185"/>
        <end position="245"/>
    </location>
</feature>
<evidence type="ECO:0000313" key="14">
    <source>
        <dbReference type="Proteomes" id="UP000001075"/>
    </source>
</evidence>
<protein>
    <recommendedName>
        <fullName evidence="10 11">Multifunctional fusion protein</fullName>
    </recommendedName>
    <domain>
        <recommendedName>
            <fullName evidence="11">Platelet factor 4</fullName>
            <shortName evidence="11">PF-4</shortName>
        </recommendedName>
        <alternativeName>
            <fullName evidence="11">C-X-C motif chemokine 4</fullName>
        </alternativeName>
    </domain>
    <domain>
        <recommendedName>
            <fullName evidence="10">C-X-C motif chemokine</fullName>
        </recommendedName>
    </domain>
</protein>
<dbReference type="InParanoid" id="G3I469"/>
<evidence type="ECO:0000256" key="7">
    <source>
        <dbReference type="ARBA" id="ARBA00022674"/>
    </source>
</evidence>
<proteinExistence type="inferred from homology"/>
<evidence type="ECO:0000256" key="11">
    <source>
        <dbReference type="RuleBase" id="RU364007"/>
    </source>
</evidence>
<dbReference type="PaxDb" id="10029-XP_007628804.1"/>
<dbReference type="PRINTS" id="PR00436">
    <property type="entry name" value="INTERLEUKIN8"/>
</dbReference>
<evidence type="ECO:0000256" key="6">
    <source>
        <dbReference type="ARBA" id="ARBA00022553"/>
    </source>
</evidence>
<feature type="signal peptide" evidence="10">
    <location>
        <begin position="1"/>
        <end position="35"/>
    </location>
</feature>
<feature type="chain" id="PRO_5005131646" description="Multifunctional fusion protein" evidence="10">
    <location>
        <begin position="36"/>
        <end position="322"/>
    </location>
</feature>
<evidence type="ECO:0000256" key="10">
    <source>
        <dbReference type="RuleBase" id="RU361149"/>
    </source>
</evidence>
<gene>
    <name evidence="13" type="ORF">I79_018245</name>
</gene>
<dbReference type="Gene3D" id="2.40.50.40">
    <property type="match status" value="3"/>
</dbReference>